<gene>
    <name evidence="1" type="ORF">Q664_18695</name>
</gene>
<evidence type="ECO:0000313" key="1">
    <source>
        <dbReference type="EMBL" id="KFA91920.1"/>
    </source>
</evidence>
<dbReference type="RefSeq" id="WP_043396848.1">
    <property type="nucleotide sequence ID" value="NZ_JPMI01000122.1"/>
</dbReference>
<sequence length="443" mass="49205">MSRVFTIYNHGTDFHRDMDKHEVVTELHDAAAGSEARVVQAQQTNHNPSGFRLEAKAPTFMICEGPGSDAVTAQGPRKGVRGMAHAHPGVENPILNTSKDWRENPFAQKHELLMTPPSLTNPHTELVMTRSEIPMSSFRKGFVGHTPKNIQTTGRALGTGWDDNVYRASWMLTHLLFERKMKIDTVNLMGWSRGAVTCIKQANKLYEIFGMSLKLNIFAIDPVPGGYTTITDDIRFIPPNVQDMLVILAVDDDRSTFQALDAQDLRVLSPPTGQAPAPQVHFLPLPGNHSDVVFTTKGNAPQSARLCAHLAYKFLLAHGTKFSHPPKHGNLTVPQILDAYDTLRANRTTIKTQAAAKGNPLVNGFRRQERRVRKSPGDYVSNPHRWVNEHHRLCALSPNLQAVDRSAIQVSPGEPYSPWQAMLPQMGIAYGDTHPPARTLVRL</sequence>
<name>A0A084STY5_9BACT</name>
<proteinExistence type="predicted"/>
<reference evidence="1 2" key="1">
    <citation type="submission" date="2014-07" db="EMBL/GenBank/DDBJ databases">
        <title>Draft Genome Sequence of Gephyronic Acid Producer, Cystobacter violaceus Strain Cb vi76.</title>
        <authorList>
            <person name="Stevens D.C."/>
            <person name="Young J."/>
            <person name="Carmichael R."/>
            <person name="Tan J."/>
            <person name="Taylor R.E."/>
        </authorList>
    </citation>
    <scope>NUCLEOTIDE SEQUENCE [LARGE SCALE GENOMIC DNA]</scope>
    <source>
        <strain evidence="1 2">Cb vi76</strain>
    </source>
</reference>
<protein>
    <recommendedName>
        <fullName evidence="3">DUF5621 domain-containing protein</fullName>
    </recommendedName>
</protein>
<organism evidence="1 2">
    <name type="scientific">Archangium violaceum Cb vi76</name>
    <dbReference type="NCBI Taxonomy" id="1406225"/>
    <lineage>
        <taxon>Bacteria</taxon>
        <taxon>Pseudomonadati</taxon>
        <taxon>Myxococcota</taxon>
        <taxon>Myxococcia</taxon>
        <taxon>Myxococcales</taxon>
        <taxon>Cystobacterineae</taxon>
        <taxon>Archangiaceae</taxon>
        <taxon>Archangium</taxon>
    </lineage>
</organism>
<dbReference type="Proteomes" id="UP000028547">
    <property type="component" value="Unassembled WGS sequence"/>
</dbReference>
<evidence type="ECO:0000313" key="2">
    <source>
        <dbReference type="Proteomes" id="UP000028547"/>
    </source>
</evidence>
<accession>A0A084STY5</accession>
<dbReference type="EMBL" id="JPMI01000122">
    <property type="protein sequence ID" value="KFA91920.1"/>
    <property type="molecule type" value="Genomic_DNA"/>
</dbReference>
<dbReference type="AlphaFoldDB" id="A0A084STY5"/>
<comment type="caution">
    <text evidence="1">The sequence shown here is derived from an EMBL/GenBank/DDBJ whole genome shotgun (WGS) entry which is preliminary data.</text>
</comment>
<evidence type="ECO:0008006" key="3">
    <source>
        <dbReference type="Google" id="ProtNLM"/>
    </source>
</evidence>